<name>J4KQX3_BEAB2</name>
<dbReference type="AlphaFoldDB" id="J4KQX3"/>
<dbReference type="Proteomes" id="UP000002762">
    <property type="component" value="Unassembled WGS sequence"/>
</dbReference>
<evidence type="ECO:0000256" key="6">
    <source>
        <dbReference type="ARBA" id="ARBA00022895"/>
    </source>
</evidence>
<evidence type="ECO:0000256" key="8">
    <source>
        <dbReference type="ARBA" id="ARBA00023242"/>
    </source>
</evidence>
<keyword evidence="6" id="KW-0779">Telomere</keyword>
<feature type="region of interest" description="Disordered" evidence="9">
    <location>
        <begin position="341"/>
        <end position="405"/>
    </location>
</feature>
<evidence type="ECO:0000259" key="11">
    <source>
        <dbReference type="Pfam" id="PF16686"/>
    </source>
</evidence>
<protein>
    <recommendedName>
        <fullName evidence="4">Protection of telomeres protein 1</fullName>
    </recommendedName>
</protein>
<evidence type="ECO:0000256" key="7">
    <source>
        <dbReference type="ARBA" id="ARBA00023125"/>
    </source>
</evidence>
<sequence length="683" mass="77058">MAPAATSFTAADHVLEGRCPTLTLVNTIGVVVDFRAPIPTRREDFKAQIRFYDESTQDDDLKSLTLNLFGNPKDMPVPSCGDVVVILGAKVQSYQSEFSLMTNRNTDIYIFAASGIPKPPQDAQDALQPLVKKASKVLTKTDLAFVSTFYHRLDKRRVPAAAEYHSKMEMSMNIKEKFSLLKDVASDRFVNVIVEVVKKPYDLGDRFTLWISDYTEHPNFFNFAIQSLGSHAPSDPYNYGVCSSTTDADWSGPYGKHSMQITCWQPHAEAIRANDISVGSWVSIRNLQIKFGRNSSNLEGFLRGDQLYPNKIYISVLDPHEDGDSMDSRLKETIRRRRDYNLEKKKQLKSLKDAANAGQKRRAALQDDSKPRKKNAKERRAEKRQAAGNAAVLKPSSKNGQPLIPEPVVPGIKFNPTIKCENEKQPLSTVPELLEQIYVDTVIGKDAAKLPLPFINANYRASVRVKDYLPHKLEGFAYPKLKGNINDCLSDEEHEPSDDEDANEMVRFVSREKIAGWEWRFYLLLEDVRDSETEPKDHVWVTVDNHAAQCLLSMDACDLRNSKDTLSKLRQKLFYLWGDLEERKSQKLLRIEKAEKQARAHAAPAHSDDEEVSAAVEPTNIPFTCCIKQYGVKLREADEGKADAGEGKRWQRMYGLFGTQISLITHRTSQNSKIPSIPLSDGV</sequence>
<accession>J4KQX3</accession>
<evidence type="ECO:0000256" key="4">
    <source>
        <dbReference type="ARBA" id="ARBA00015253"/>
    </source>
</evidence>
<feature type="domain" description="Telomeric single stranded DNA binding POT1/Cdc13" evidence="10">
    <location>
        <begin position="23"/>
        <end position="150"/>
    </location>
</feature>
<reference evidence="12 13" key="1">
    <citation type="journal article" date="2012" name="Sci. Rep.">
        <title>Genomic perspectives on the evolution of fungal entomopathogenicity in Beauveria bassiana.</title>
        <authorList>
            <person name="Xiao G."/>
            <person name="Ying S.H."/>
            <person name="Zheng P."/>
            <person name="Wang Z.L."/>
            <person name="Zhang S."/>
            <person name="Xie X.Q."/>
            <person name="Shang Y."/>
            <person name="St Leger R.J."/>
            <person name="Zhao G.P."/>
            <person name="Wang C."/>
            <person name="Feng M.G."/>
        </authorList>
    </citation>
    <scope>NUCLEOTIDE SEQUENCE [LARGE SCALE GENOMIC DNA]</scope>
    <source>
        <strain evidence="12 13">ARSEF 2860</strain>
    </source>
</reference>
<evidence type="ECO:0000313" key="13">
    <source>
        <dbReference type="Proteomes" id="UP000002762"/>
    </source>
</evidence>
<dbReference type="GO" id="GO:0032210">
    <property type="term" value="P:regulation of telomere maintenance via telomerase"/>
    <property type="evidence" value="ECO:0007669"/>
    <property type="project" value="TreeGrafter"/>
</dbReference>
<proteinExistence type="inferred from homology"/>
<dbReference type="PANTHER" id="PTHR14513:SF0">
    <property type="entry name" value="PROTECTION OF TELOMERES PROTEIN 1"/>
    <property type="match status" value="1"/>
</dbReference>
<dbReference type="GO" id="GO:0000783">
    <property type="term" value="C:nuclear telomere cap complex"/>
    <property type="evidence" value="ECO:0007669"/>
    <property type="project" value="TreeGrafter"/>
</dbReference>
<evidence type="ECO:0000256" key="2">
    <source>
        <dbReference type="ARBA" id="ARBA00004574"/>
    </source>
</evidence>
<dbReference type="GO" id="GO:0010521">
    <property type="term" value="F:telomerase inhibitor activity"/>
    <property type="evidence" value="ECO:0007669"/>
    <property type="project" value="TreeGrafter"/>
</dbReference>
<evidence type="ECO:0000256" key="9">
    <source>
        <dbReference type="SAM" id="MobiDB-lite"/>
    </source>
</evidence>
<keyword evidence="13" id="KW-1185">Reference proteome</keyword>
<comment type="subcellular location">
    <subcellularLocation>
        <location evidence="2">Chromosome</location>
        <location evidence="2">Telomere</location>
    </subcellularLocation>
    <subcellularLocation>
        <location evidence="1">Nucleus</location>
    </subcellularLocation>
</comment>
<gene>
    <name evidence="12" type="ORF">BBA_00823</name>
</gene>
<organism evidence="12 13">
    <name type="scientific">Beauveria bassiana (strain ARSEF 2860)</name>
    <name type="common">White muscardine disease fungus</name>
    <name type="synonym">Tritirachium shiotae</name>
    <dbReference type="NCBI Taxonomy" id="655819"/>
    <lineage>
        <taxon>Eukaryota</taxon>
        <taxon>Fungi</taxon>
        <taxon>Dikarya</taxon>
        <taxon>Ascomycota</taxon>
        <taxon>Pezizomycotina</taxon>
        <taxon>Sordariomycetes</taxon>
        <taxon>Hypocreomycetidae</taxon>
        <taxon>Hypocreales</taxon>
        <taxon>Cordycipitaceae</taxon>
        <taxon>Beauveria</taxon>
    </lineage>
</organism>
<evidence type="ECO:0000313" key="12">
    <source>
        <dbReference type="EMBL" id="EJP69954.1"/>
    </source>
</evidence>
<dbReference type="InterPro" id="IPR012340">
    <property type="entry name" value="NA-bd_OB-fold"/>
</dbReference>
<dbReference type="GO" id="GO:0016233">
    <property type="term" value="P:telomere capping"/>
    <property type="evidence" value="ECO:0007669"/>
    <property type="project" value="TreeGrafter"/>
</dbReference>
<dbReference type="FunFam" id="2.40.50.140:FF:000303">
    <property type="entry name" value="Protection of telomeres protein 1"/>
    <property type="match status" value="1"/>
</dbReference>
<evidence type="ECO:0000259" key="10">
    <source>
        <dbReference type="Pfam" id="PF02765"/>
    </source>
</evidence>
<dbReference type="PANTHER" id="PTHR14513">
    <property type="entry name" value="PROTECTION OF TELOMERES 1"/>
    <property type="match status" value="1"/>
</dbReference>
<comment type="similarity">
    <text evidence="3">Belongs to the telombin family.</text>
</comment>
<dbReference type="InParanoid" id="J4KQX3"/>
<dbReference type="GO" id="GO:0098505">
    <property type="term" value="F:G-rich strand telomeric DNA binding"/>
    <property type="evidence" value="ECO:0007669"/>
    <property type="project" value="TreeGrafter"/>
</dbReference>
<keyword evidence="7" id="KW-0238">DNA-binding</keyword>
<dbReference type="EMBL" id="JH725151">
    <property type="protein sequence ID" value="EJP69954.1"/>
    <property type="molecule type" value="Genomic_DNA"/>
</dbReference>
<dbReference type="GeneID" id="19883835"/>
<dbReference type="InterPro" id="IPR032042">
    <property type="entry name" value="POT1PC"/>
</dbReference>
<evidence type="ECO:0000256" key="5">
    <source>
        <dbReference type="ARBA" id="ARBA00022454"/>
    </source>
</evidence>
<feature type="domain" description="Protection of telomeres protein 1 ssDNA-binding" evidence="11">
    <location>
        <begin position="180"/>
        <end position="342"/>
    </location>
</feature>
<dbReference type="Pfam" id="PF02765">
    <property type="entry name" value="POT1"/>
    <property type="match status" value="1"/>
</dbReference>
<dbReference type="RefSeq" id="XP_008594142.1">
    <property type="nucleotide sequence ID" value="XM_008595920.1"/>
</dbReference>
<evidence type="ECO:0000256" key="1">
    <source>
        <dbReference type="ARBA" id="ARBA00004123"/>
    </source>
</evidence>
<dbReference type="STRING" id="655819.J4KQX3"/>
<dbReference type="InterPro" id="IPR028389">
    <property type="entry name" value="POT1"/>
</dbReference>
<dbReference type="SUPFAM" id="SSF50249">
    <property type="entry name" value="Nucleic acid-binding proteins"/>
    <property type="match status" value="2"/>
</dbReference>
<dbReference type="Pfam" id="PF16686">
    <property type="entry name" value="POT1PC"/>
    <property type="match status" value="1"/>
</dbReference>
<keyword evidence="8" id="KW-0539">Nucleus</keyword>
<evidence type="ECO:0000256" key="3">
    <source>
        <dbReference type="ARBA" id="ARBA00008442"/>
    </source>
</evidence>
<dbReference type="Gene3D" id="2.40.50.140">
    <property type="entry name" value="Nucleic acid-binding proteins"/>
    <property type="match status" value="2"/>
</dbReference>
<dbReference type="HOGENOM" id="CLU_016663_0_0_1"/>
<dbReference type="OrthoDB" id="2186770at2759"/>
<keyword evidence="5" id="KW-0158">Chromosome</keyword>
<dbReference type="InterPro" id="IPR011564">
    <property type="entry name" value="Telomer_end-bd_POT1/Cdc13"/>
</dbReference>